<reference evidence="6 7" key="1">
    <citation type="submission" date="2013-04" db="EMBL/GenBank/DDBJ databases">
        <title>Oceanococcus atlanticus 22II-S10r2 Genome Sequencing.</title>
        <authorList>
            <person name="Lai Q."/>
            <person name="Li G."/>
            <person name="Shao Z."/>
        </authorList>
    </citation>
    <scope>NUCLEOTIDE SEQUENCE [LARGE SCALE GENOMIC DNA]</scope>
    <source>
        <strain evidence="6 7">22II-S10r2</strain>
    </source>
</reference>
<dbReference type="RefSeq" id="WP_083561686.1">
    <property type="nucleotide sequence ID" value="NZ_AQQV01000002.1"/>
</dbReference>
<dbReference type="SUPFAM" id="SSF52172">
    <property type="entry name" value="CheY-like"/>
    <property type="match status" value="1"/>
</dbReference>
<dbReference type="PRINTS" id="PR00038">
    <property type="entry name" value="HTHLUXR"/>
</dbReference>
<dbReference type="Pfam" id="PF00196">
    <property type="entry name" value="GerE"/>
    <property type="match status" value="1"/>
</dbReference>
<dbReference type="InterPro" id="IPR011006">
    <property type="entry name" value="CheY-like_superfamily"/>
</dbReference>
<dbReference type="STRING" id="1317117.ATO7_10452"/>
<organism evidence="6 7">
    <name type="scientific">Oceanococcus atlanticus</name>
    <dbReference type="NCBI Taxonomy" id="1317117"/>
    <lineage>
        <taxon>Bacteria</taxon>
        <taxon>Pseudomonadati</taxon>
        <taxon>Pseudomonadota</taxon>
        <taxon>Gammaproteobacteria</taxon>
        <taxon>Chromatiales</taxon>
        <taxon>Oceanococcaceae</taxon>
        <taxon>Oceanococcus</taxon>
    </lineage>
</organism>
<proteinExistence type="predicted"/>
<evidence type="ECO:0000259" key="5">
    <source>
        <dbReference type="PROSITE" id="PS50110"/>
    </source>
</evidence>
<dbReference type="InterPro" id="IPR058245">
    <property type="entry name" value="NreC/VraR/RcsB-like_REC"/>
</dbReference>
<dbReference type="Gene3D" id="3.40.50.2300">
    <property type="match status" value="1"/>
</dbReference>
<dbReference type="PROSITE" id="PS50043">
    <property type="entry name" value="HTH_LUXR_2"/>
    <property type="match status" value="1"/>
</dbReference>
<evidence type="ECO:0000256" key="2">
    <source>
        <dbReference type="ARBA" id="ARBA00023125"/>
    </source>
</evidence>
<dbReference type="InterPro" id="IPR039420">
    <property type="entry name" value="WalR-like"/>
</dbReference>
<dbReference type="CDD" id="cd06170">
    <property type="entry name" value="LuxR_C_like"/>
    <property type="match status" value="1"/>
</dbReference>
<dbReference type="AlphaFoldDB" id="A0A1Y1SEN5"/>
<sequence length="214" mass="24258">MNISVLIADDHPIFRRGLREILGLTADFAVVAEAGDGEQAVRLIREHQPRLALLDVSMPQMDGLSVLEQVQRWPDAPDCVVLTMHDERAYFNRAFRLGARGYLLKEQAEEELERCLRAVMSGQRYVGHDIRWTLDELGDPRAQSPLAGLTAAERRVLDLVADYHSSREIADLLNISIRTVDNHRAHILRKLGLRGSHALLRFAREQRDALPRAD</sequence>
<gene>
    <name evidence="6" type="ORF">ATO7_10452</name>
</gene>
<evidence type="ECO:0000256" key="3">
    <source>
        <dbReference type="PROSITE-ProRule" id="PRU00169"/>
    </source>
</evidence>
<dbReference type="EMBL" id="AQQV01000002">
    <property type="protein sequence ID" value="ORE87456.1"/>
    <property type="molecule type" value="Genomic_DNA"/>
</dbReference>
<evidence type="ECO:0000313" key="6">
    <source>
        <dbReference type="EMBL" id="ORE87456.1"/>
    </source>
</evidence>
<dbReference type="InterPro" id="IPR016032">
    <property type="entry name" value="Sig_transdc_resp-reg_C-effctor"/>
</dbReference>
<dbReference type="PANTHER" id="PTHR43214">
    <property type="entry name" value="TWO-COMPONENT RESPONSE REGULATOR"/>
    <property type="match status" value="1"/>
</dbReference>
<evidence type="ECO:0000256" key="1">
    <source>
        <dbReference type="ARBA" id="ARBA00022553"/>
    </source>
</evidence>
<protein>
    <submittedName>
        <fullName evidence="6">Two component LuxR family transcriptional regulator</fullName>
    </submittedName>
</protein>
<feature type="domain" description="Response regulatory" evidence="5">
    <location>
        <begin position="4"/>
        <end position="120"/>
    </location>
</feature>
<dbReference type="Pfam" id="PF00072">
    <property type="entry name" value="Response_reg"/>
    <property type="match status" value="1"/>
</dbReference>
<feature type="modified residue" description="4-aspartylphosphate" evidence="3">
    <location>
        <position position="55"/>
    </location>
</feature>
<dbReference type="CDD" id="cd17535">
    <property type="entry name" value="REC_NarL-like"/>
    <property type="match status" value="1"/>
</dbReference>
<dbReference type="SUPFAM" id="SSF46894">
    <property type="entry name" value="C-terminal effector domain of the bipartite response regulators"/>
    <property type="match status" value="1"/>
</dbReference>
<dbReference type="Proteomes" id="UP000192342">
    <property type="component" value="Unassembled WGS sequence"/>
</dbReference>
<dbReference type="OrthoDB" id="9796655at2"/>
<name>A0A1Y1SEN5_9GAMM</name>
<dbReference type="SMART" id="SM00448">
    <property type="entry name" value="REC"/>
    <property type="match status" value="1"/>
</dbReference>
<keyword evidence="2" id="KW-0238">DNA-binding</keyword>
<feature type="domain" description="HTH luxR-type" evidence="4">
    <location>
        <begin position="142"/>
        <end position="207"/>
    </location>
</feature>
<accession>A0A1Y1SEN5</accession>
<dbReference type="PROSITE" id="PS50110">
    <property type="entry name" value="RESPONSE_REGULATORY"/>
    <property type="match status" value="1"/>
</dbReference>
<dbReference type="InterPro" id="IPR000792">
    <property type="entry name" value="Tscrpt_reg_LuxR_C"/>
</dbReference>
<comment type="caution">
    <text evidence="6">The sequence shown here is derived from an EMBL/GenBank/DDBJ whole genome shotgun (WGS) entry which is preliminary data.</text>
</comment>
<keyword evidence="7" id="KW-1185">Reference proteome</keyword>
<dbReference type="GO" id="GO:0003677">
    <property type="term" value="F:DNA binding"/>
    <property type="evidence" value="ECO:0007669"/>
    <property type="project" value="UniProtKB-KW"/>
</dbReference>
<dbReference type="InterPro" id="IPR001789">
    <property type="entry name" value="Sig_transdc_resp-reg_receiver"/>
</dbReference>
<keyword evidence="1 3" id="KW-0597">Phosphoprotein</keyword>
<dbReference type="PANTHER" id="PTHR43214:SF43">
    <property type="entry name" value="TWO-COMPONENT RESPONSE REGULATOR"/>
    <property type="match status" value="1"/>
</dbReference>
<evidence type="ECO:0000259" key="4">
    <source>
        <dbReference type="PROSITE" id="PS50043"/>
    </source>
</evidence>
<dbReference type="GO" id="GO:0000160">
    <property type="term" value="P:phosphorelay signal transduction system"/>
    <property type="evidence" value="ECO:0007669"/>
    <property type="project" value="InterPro"/>
</dbReference>
<dbReference type="GO" id="GO:0006355">
    <property type="term" value="P:regulation of DNA-templated transcription"/>
    <property type="evidence" value="ECO:0007669"/>
    <property type="project" value="InterPro"/>
</dbReference>
<evidence type="ECO:0000313" key="7">
    <source>
        <dbReference type="Proteomes" id="UP000192342"/>
    </source>
</evidence>
<dbReference type="SMART" id="SM00421">
    <property type="entry name" value="HTH_LUXR"/>
    <property type="match status" value="1"/>
</dbReference>